<reference evidence="1" key="2">
    <citation type="submission" date="2020-11" db="EMBL/GenBank/DDBJ databases">
        <authorList>
            <person name="McCartney M.A."/>
            <person name="Auch B."/>
            <person name="Kono T."/>
            <person name="Mallez S."/>
            <person name="Becker A."/>
            <person name="Gohl D.M."/>
            <person name="Silverstein K.A.T."/>
            <person name="Koren S."/>
            <person name="Bechman K.B."/>
            <person name="Herman A."/>
            <person name="Abrahante J.E."/>
            <person name="Garbe J."/>
        </authorList>
    </citation>
    <scope>NUCLEOTIDE SEQUENCE</scope>
    <source>
        <strain evidence="1">Duluth1</strain>
        <tissue evidence="1">Whole animal</tissue>
    </source>
</reference>
<evidence type="ECO:0000313" key="2">
    <source>
        <dbReference type="Proteomes" id="UP000828390"/>
    </source>
</evidence>
<gene>
    <name evidence="1" type="ORF">DPMN_046153</name>
</gene>
<dbReference type="AlphaFoldDB" id="A0A9D4D5F4"/>
<proteinExistence type="predicted"/>
<keyword evidence="2" id="KW-1185">Reference proteome</keyword>
<dbReference type="EMBL" id="JAIWYP010000011">
    <property type="protein sequence ID" value="KAH3739501.1"/>
    <property type="molecule type" value="Genomic_DNA"/>
</dbReference>
<sequence>MFKHFQGQPTRTATAGVHLLIGSEPIESIIDRRRLFLFTNIFRLQGSAEYNILSRQITMASCDSHSLALVSRKALEKYNLPDVRFLLNILLKNQNGKP</sequence>
<name>A0A9D4D5F4_DREPO</name>
<accession>A0A9D4D5F4</accession>
<reference evidence="1" key="1">
    <citation type="journal article" date="2019" name="bioRxiv">
        <title>The Genome of the Zebra Mussel, Dreissena polymorpha: A Resource for Invasive Species Research.</title>
        <authorList>
            <person name="McCartney M.A."/>
            <person name="Auch B."/>
            <person name="Kono T."/>
            <person name="Mallez S."/>
            <person name="Zhang Y."/>
            <person name="Obille A."/>
            <person name="Becker A."/>
            <person name="Abrahante J.E."/>
            <person name="Garbe J."/>
            <person name="Badalamenti J.P."/>
            <person name="Herman A."/>
            <person name="Mangelson H."/>
            <person name="Liachko I."/>
            <person name="Sullivan S."/>
            <person name="Sone E.D."/>
            <person name="Koren S."/>
            <person name="Silverstein K.A.T."/>
            <person name="Beckman K.B."/>
            <person name="Gohl D.M."/>
        </authorList>
    </citation>
    <scope>NUCLEOTIDE SEQUENCE</scope>
    <source>
        <strain evidence="1">Duluth1</strain>
        <tissue evidence="1">Whole animal</tissue>
    </source>
</reference>
<comment type="caution">
    <text evidence="1">The sequence shown here is derived from an EMBL/GenBank/DDBJ whole genome shotgun (WGS) entry which is preliminary data.</text>
</comment>
<evidence type="ECO:0000313" key="1">
    <source>
        <dbReference type="EMBL" id="KAH3739501.1"/>
    </source>
</evidence>
<organism evidence="1 2">
    <name type="scientific">Dreissena polymorpha</name>
    <name type="common">Zebra mussel</name>
    <name type="synonym">Mytilus polymorpha</name>
    <dbReference type="NCBI Taxonomy" id="45954"/>
    <lineage>
        <taxon>Eukaryota</taxon>
        <taxon>Metazoa</taxon>
        <taxon>Spiralia</taxon>
        <taxon>Lophotrochozoa</taxon>
        <taxon>Mollusca</taxon>
        <taxon>Bivalvia</taxon>
        <taxon>Autobranchia</taxon>
        <taxon>Heteroconchia</taxon>
        <taxon>Euheterodonta</taxon>
        <taxon>Imparidentia</taxon>
        <taxon>Neoheterodontei</taxon>
        <taxon>Myida</taxon>
        <taxon>Dreissenoidea</taxon>
        <taxon>Dreissenidae</taxon>
        <taxon>Dreissena</taxon>
    </lineage>
</organism>
<dbReference type="Proteomes" id="UP000828390">
    <property type="component" value="Unassembled WGS sequence"/>
</dbReference>
<protein>
    <submittedName>
        <fullName evidence="1">Uncharacterized protein</fullName>
    </submittedName>
</protein>